<dbReference type="Gene3D" id="3.10.129.10">
    <property type="entry name" value="Hotdog Thioesterase"/>
    <property type="match status" value="1"/>
</dbReference>
<comment type="caution">
    <text evidence="3">The sequence shown here is derived from an EMBL/GenBank/DDBJ whole genome shotgun (WGS) entry which is preliminary data.</text>
</comment>
<keyword evidence="4" id="KW-1185">Reference proteome</keyword>
<evidence type="ECO:0000259" key="2">
    <source>
        <dbReference type="Pfam" id="PF01575"/>
    </source>
</evidence>
<dbReference type="PRINTS" id="PR01483">
    <property type="entry name" value="FASYNTHASE"/>
</dbReference>
<dbReference type="Pfam" id="PF01575">
    <property type="entry name" value="MaoC_dehydratas"/>
    <property type="match status" value="1"/>
</dbReference>
<name>A0ABU3AJ03_9ACTN</name>
<dbReference type="EMBL" id="JAVRFH010000005">
    <property type="protein sequence ID" value="MDT0609885.1"/>
    <property type="molecule type" value="Genomic_DNA"/>
</dbReference>
<protein>
    <submittedName>
        <fullName evidence="3">MaoC family dehydratase</fullName>
    </submittedName>
</protein>
<evidence type="ECO:0000313" key="4">
    <source>
        <dbReference type="Proteomes" id="UP001180724"/>
    </source>
</evidence>
<dbReference type="SUPFAM" id="SSF54637">
    <property type="entry name" value="Thioesterase/thiol ester dehydrase-isomerase"/>
    <property type="match status" value="1"/>
</dbReference>
<dbReference type="CDD" id="cd03453">
    <property type="entry name" value="SAV4209_like"/>
    <property type="match status" value="1"/>
</dbReference>
<proteinExistence type="inferred from homology"/>
<organism evidence="3 4">
    <name type="scientific">Streptomyces lancefieldiae</name>
    <dbReference type="NCBI Taxonomy" id="3075520"/>
    <lineage>
        <taxon>Bacteria</taxon>
        <taxon>Bacillati</taxon>
        <taxon>Actinomycetota</taxon>
        <taxon>Actinomycetes</taxon>
        <taxon>Kitasatosporales</taxon>
        <taxon>Streptomycetaceae</taxon>
        <taxon>Streptomyces</taxon>
    </lineage>
</organism>
<gene>
    <name evidence="3" type="ORF">RM812_06540</name>
</gene>
<dbReference type="InterPro" id="IPR003965">
    <property type="entry name" value="Fatty_acid_synthase"/>
</dbReference>
<dbReference type="PANTHER" id="PTHR43841:SF3">
    <property type="entry name" value="(3R)-HYDROXYACYL-ACP DEHYDRATASE SUBUNIT HADB"/>
    <property type="match status" value="1"/>
</dbReference>
<evidence type="ECO:0000256" key="1">
    <source>
        <dbReference type="ARBA" id="ARBA00005254"/>
    </source>
</evidence>
<feature type="domain" description="MaoC-like" evidence="2">
    <location>
        <begin position="21"/>
        <end position="133"/>
    </location>
</feature>
<dbReference type="InterPro" id="IPR002539">
    <property type="entry name" value="MaoC-like_dom"/>
</dbReference>
<evidence type="ECO:0000313" key="3">
    <source>
        <dbReference type="EMBL" id="MDT0609885.1"/>
    </source>
</evidence>
<dbReference type="Proteomes" id="UP001180724">
    <property type="component" value="Unassembled WGS sequence"/>
</dbReference>
<dbReference type="RefSeq" id="WP_311571433.1">
    <property type="nucleotide sequence ID" value="NZ_JAVRFH010000005.1"/>
</dbReference>
<sequence>MTDPLTRTATAKIAYSDVEVGTELPAQSFPVSRATLVRYAGASGDFNPIHWNERFAKEVGLPDVIAHGMFTMAEAIRVVTDWTGDPAAVVEYGVRFTRPVVVPNDDQGAVIEVSGKVAAKLDDNKVRVDLTATSAGQKVLGMSRAVVRLG</sequence>
<accession>A0ABU3AJ03</accession>
<reference evidence="3" key="1">
    <citation type="submission" date="2024-05" db="EMBL/GenBank/DDBJ databases">
        <title>30 novel species of actinomycetes from the DSMZ collection.</title>
        <authorList>
            <person name="Nouioui I."/>
        </authorList>
    </citation>
    <scope>NUCLEOTIDE SEQUENCE</scope>
    <source>
        <strain evidence="3">DSM 40712</strain>
    </source>
</reference>
<comment type="similarity">
    <text evidence="1">Belongs to the enoyl-CoA hydratase/isomerase family.</text>
</comment>
<dbReference type="PANTHER" id="PTHR43841">
    <property type="entry name" value="3-HYDROXYACYL-THIOESTER DEHYDRATASE HTDX-RELATED"/>
    <property type="match status" value="1"/>
</dbReference>
<dbReference type="InterPro" id="IPR029069">
    <property type="entry name" value="HotDog_dom_sf"/>
</dbReference>